<name>A0A6N7XZF9_9FIRM</name>
<proteinExistence type="predicted"/>
<keyword evidence="2" id="KW-1185">Reference proteome</keyword>
<protein>
    <submittedName>
        <fullName evidence="1">Uncharacterized protein</fullName>
    </submittedName>
</protein>
<organism evidence="1 2">
    <name type="scientific">Tissierella pigra</name>
    <dbReference type="NCBI Taxonomy" id="2607614"/>
    <lineage>
        <taxon>Bacteria</taxon>
        <taxon>Bacillati</taxon>
        <taxon>Bacillota</taxon>
        <taxon>Tissierellia</taxon>
        <taxon>Tissierellales</taxon>
        <taxon>Tissierellaceae</taxon>
        <taxon>Tissierella</taxon>
    </lineage>
</organism>
<reference evidence="1 2" key="1">
    <citation type="submission" date="2019-09" db="EMBL/GenBank/DDBJ databases">
        <title>In-depth cultivation of the pig gut microbiome towards novel bacterial diversity and tailored functional studies.</title>
        <authorList>
            <person name="Wylensek D."/>
            <person name="Hitch T.C.A."/>
            <person name="Clavel T."/>
        </authorList>
    </citation>
    <scope>NUCLEOTIDE SEQUENCE [LARGE SCALE GENOMIC DNA]</scope>
    <source>
        <strain evidence="1 2">WCA3-693-APC-4?</strain>
    </source>
</reference>
<dbReference type="Proteomes" id="UP000469523">
    <property type="component" value="Unassembled WGS sequence"/>
</dbReference>
<evidence type="ECO:0000313" key="2">
    <source>
        <dbReference type="Proteomes" id="UP000469523"/>
    </source>
</evidence>
<gene>
    <name evidence="1" type="ORF">FYJ83_06765</name>
</gene>
<evidence type="ECO:0000313" key="1">
    <source>
        <dbReference type="EMBL" id="MSU01170.1"/>
    </source>
</evidence>
<accession>A0A6N7XZF9</accession>
<dbReference type="RefSeq" id="WP_154439585.1">
    <property type="nucleotide sequence ID" value="NZ_JAHLPJ010000001.1"/>
</dbReference>
<dbReference type="EMBL" id="VUNQ01000011">
    <property type="protein sequence ID" value="MSU01170.1"/>
    <property type="molecule type" value="Genomic_DNA"/>
</dbReference>
<sequence>MNKIELKIIYDYVCLGRTLQEIADTRYDYQYATRSAVTKLINGNGFNTAPIEGQGWSGESRGAYPKMSFETFCKIMQSYRGQNIDDFRIHETKINSRLQQKTIKQNSKQTITKDLEFQSEPSIQPRNLYNLKPEEMYPHELEKMKGDGMTYSYELGFWGETTFDPIFHEWDTKQLSPDLCKNMEESGYRFNSLLGWYNIQNYINLNTAQIPKSKRDISLLKKVIVEFDNHPNDINTVATIYDLTLATSKQNLTGLVINNVDKQKMTFRVVLFSEDISPTISFYANVKEERKVLTFMKPKLKEYLITYPNFTLSYDDITNVNSVYLIPRGYRISKISPFDGPVPEHSGILCELLCERL</sequence>
<comment type="caution">
    <text evidence="1">The sequence shown here is derived from an EMBL/GenBank/DDBJ whole genome shotgun (WGS) entry which is preliminary data.</text>
</comment>
<dbReference type="AlphaFoldDB" id="A0A6N7XZF9"/>